<evidence type="ECO:0000256" key="8">
    <source>
        <dbReference type="HAMAP-Rule" id="MF_00265"/>
    </source>
</evidence>
<protein>
    <recommendedName>
        <fullName evidence="8">Ribonuclease VapC</fullName>
        <shortName evidence="8">RNase VapC</shortName>
        <ecNumber evidence="8">3.1.-.-</ecNumber>
    </recommendedName>
    <alternativeName>
        <fullName evidence="8">Toxin VapC</fullName>
    </alternativeName>
</protein>
<keyword evidence="5 8" id="KW-0378">Hydrolase</keyword>
<dbReference type="Proteomes" id="UP000001916">
    <property type="component" value="Chromosome"/>
</dbReference>
<dbReference type="KEGG" id="msv:Mesil_0898"/>
<evidence type="ECO:0000256" key="2">
    <source>
        <dbReference type="ARBA" id="ARBA00022649"/>
    </source>
</evidence>
<dbReference type="GO" id="GO:0016787">
    <property type="term" value="F:hydrolase activity"/>
    <property type="evidence" value="ECO:0007669"/>
    <property type="project" value="UniProtKB-KW"/>
</dbReference>
<dbReference type="RefSeq" id="WP_013157395.1">
    <property type="nucleotide sequence ID" value="NC_014212.1"/>
</dbReference>
<dbReference type="EC" id="3.1.-.-" evidence="8"/>
<evidence type="ECO:0000256" key="1">
    <source>
        <dbReference type="ARBA" id="ARBA00001946"/>
    </source>
</evidence>
<evidence type="ECO:0000313" key="10">
    <source>
        <dbReference type="EMBL" id="ADH62810.1"/>
    </source>
</evidence>
<keyword evidence="2 8" id="KW-1277">Toxin-antitoxin system</keyword>
<evidence type="ECO:0000256" key="6">
    <source>
        <dbReference type="ARBA" id="ARBA00022842"/>
    </source>
</evidence>
<dbReference type="InterPro" id="IPR002716">
    <property type="entry name" value="PIN_dom"/>
</dbReference>
<sequence length="131" mass="14512">MKYLLHTDICIHLLRSQEVHLEPLERLTPGDVGMSAVTAGELIFGAYKSQRVEENLIAARALQEAIPVVALTTQTAEAYGLIRSVLERKGTPIGANDLWIAAHALSLGLTLVTRNTREFSRVEGLRVEHWL</sequence>
<dbReference type="InterPro" id="IPR022907">
    <property type="entry name" value="VapC_family"/>
</dbReference>
<reference evidence="10 11" key="1">
    <citation type="journal article" date="2010" name="Stand. Genomic Sci.">
        <title>Complete genome sequence of Meiothermus silvanus type strain (VI-R2).</title>
        <authorList>
            <person name="Sikorski J."/>
            <person name="Tindall B.J."/>
            <person name="Lowry S."/>
            <person name="Lucas S."/>
            <person name="Nolan M."/>
            <person name="Copeland A."/>
            <person name="Glavina Del Rio T."/>
            <person name="Tice H."/>
            <person name="Cheng J.F."/>
            <person name="Han C."/>
            <person name="Pitluck S."/>
            <person name="Liolios K."/>
            <person name="Ivanova N."/>
            <person name="Mavromatis K."/>
            <person name="Mikhailova N."/>
            <person name="Pati A."/>
            <person name="Goodwin L."/>
            <person name="Chen A."/>
            <person name="Palaniappan K."/>
            <person name="Land M."/>
            <person name="Hauser L."/>
            <person name="Chang Y.J."/>
            <person name="Jeffries C.D."/>
            <person name="Rohde M."/>
            <person name="Goker M."/>
            <person name="Woyke T."/>
            <person name="Bristow J."/>
            <person name="Eisen J.A."/>
            <person name="Markowitz V."/>
            <person name="Hugenholtz P."/>
            <person name="Kyrpides N.C."/>
            <person name="Klenk H.P."/>
            <person name="Lapidus A."/>
        </authorList>
    </citation>
    <scope>NUCLEOTIDE SEQUENCE [LARGE SCALE GENOMIC DNA]</scope>
    <source>
        <strain evidence="11">ATCC 700542 / DSM 9946 / VI-R2</strain>
    </source>
</reference>
<dbReference type="GO" id="GO:0000287">
    <property type="term" value="F:magnesium ion binding"/>
    <property type="evidence" value="ECO:0007669"/>
    <property type="project" value="UniProtKB-UniRule"/>
</dbReference>
<comment type="function">
    <text evidence="8">Toxic component of a toxin-antitoxin (TA) system. An RNase.</text>
</comment>
<feature type="binding site" evidence="8">
    <location>
        <position position="97"/>
    </location>
    <ligand>
        <name>Mg(2+)</name>
        <dbReference type="ChEBI" id="CHEBI:18420"/>
    </ligand>
</feature>
<dbReference type="AlphaFoldDB" id="D7BC14"/>
<keyword evidence="3 8" id="KW-0540">Nuclease</keyword>
<evidence type="ECO:0000256" key="3">
    <source>
        <dbReference type="ARBA" id="ARBA00022722"/>
    </source>
</evidence>
<dbReference type="OrthoDB" id="9796690at2"/>
<accession>D7BC14</accession>
<dbReference type="PANTHER" id="PTHR33653">
    <property type="entry name" value="RIBONUCLEASE VAPC2"/>
    <property type="match status" value="1"/>
</dbReference>
<keyword evidence="4 8" id="KW-0479">Metal-binding</keyword>
<feature type="domain" description="PIN" evidence="9">
    <location>
        <begin position="3"/>
        <end position="124"/>
    </location>
</feature>
<evidence type="ECO:0000313" key="11">
    <source>
        <dbReference type="Proteomes" id="UP000001916"/>
    </source>
</evidence>
<dbReference type="HOGENOM" id="CLU_118482_5_3_0"/>
<name>D7BC14_ALLS1</name>
<dbReference type="InterPro" id="IPR029060">
    <property type="entry name" value="PIN-like_dom_sf"/>
</dbReference>
<keyword evidence="6 8" id="KW-0460">Magnesium</keyword>
<keyword evidence="11" id="KW-1185">Reference proteome</keyword>
<keyword evidence="8" id="KW-0800">Toxin</keyword>
<proteinExistence type="inferred from homology"/>
<comment type="similarity">
    <text evidence="7 8">Belongs to the PINc/VapC protein family.</text>
</comment>
<dbReference type="GO" id="GO:0090729">
    <property type="term" value="F:toxin activity"/>
    <property type="evidence" value="ECO:0007669"/>
    <property type="project" value="UniProtKB-KW"/>
</dbReference>
<evidence type="ECO:0000256" key="7">
    <source>
        <dbReference type="ARBA" id="ARBA00038093"/>
    </source>
</evidence>
<gene>
    <name evidence="8" type="primary">vapC</name>
    <name evidence="10" type="ordered locus">Mesil_0898</name>
</gene>
<evidence type="ECO:0000256" key="4">
    <source>
        <dbReference type="ARBA" id="ARBA00022723"/>
    </source>
</evidence>
<dbReference type="HAMAP" id="MF_00265">
    <property type="entry name" value="VapC_Nob1"/>
    <property type="match status" value="1"/>
</dbReference>
<comment type="cofactor">
    <cofactor evidence="1 8">
        <name>Mg(2+)</name>
        <dbReference type="ChEBI" id="CHEBI:18420"/>
    </cofactor>
</comment>
<dbReference type="InterPro" id="IPR050556">
    <property type="entry name" value="Type_II_TA_system_RNase"/>
</dbReference>
<dbReference type="EMBL" id="CP002042">
    <property type="protein sequence ID" value="ADH62810.1"/>
    <property type="molecule type" value="Genomic_DNA"/>
</dbReference>
<dbReference type="GO" id="GO:0004540">
    <property type="term" value="F:RNA nuclease activity"/>
    <property type="evidence" value="ECO:0007669"/>
    <property type="project" value="InterPro"/>
</dbReference>
<dbReference type="CDD" id="cd18735">
    <property type="entry name" value="PIN_HiVapC1-like"/>
    <property type="match status" value="1"/>
</dbReference>
<dbReference type="SUPFAM" id="SSF88723">
    <property type="entry name" value="PIN domain-like"/>
    <property type="match status" value="1"/>
</dbReference>
<dbReference type="PANTHER" id="PTHR33653:SF1">
    <property type="entry name" value="RIBONUCLEASE VAPC2"/>
    <property type="match status" value="1"/>
</dbReference>
<organism evidence="10 11">
    <name type="scientific">Allomeiothermus silvanus (strain ATCC 700542 / DSM 9946 / NBRC 106475 / NCIMB 13440 / VI-R2)</name>
    <name type="common">Thermus silvanus</name>
    <dbReference type="NCBI Taxonomy" id="526227"/>
    <lineage>
        <taxon>Bacteria</taxon>
        <taxon>Thermotogati</taxon>
        <taxon>Deinococcota</taxon>
        <taxon>Deinococci</taxon>
        <taxon>Thermales</taxon>
        <taxon>Thermaceae</taxon>
        <taxon>Allomeiothermus</taxon>
    </lineage>
</organism>
<dbReference type="Gene3D" id="3.40.50.1010">
    <property type="entry name" value="5'-nuclease"/>
    <property type="match status" value="1"/>
</dbReference>
<dbReference type="Pfam" id="PF01850">
    <property type="entry name" value="PIN"/>
    <property type="match status" value="1"/>
</dbReference>
<evidence type="ECO:0000259" key="9">
    <source>
        <dbReference type="Pfam" id="PF01850"/>
    </source>
</evidence>
<evidence type="ECO:0000256" key="5">
    <source>
        <dbReference type="ARBA" id="ARBA00022801"/>
    </source>
</evidence>
<comment type="caution">
    <text evidence="8">Lacks conserved residue(s) required for the propagation of feature annotation.</text>
</comment>
<dbReference type="STRING" id="526227.Mesil_0898"/>
<dbReference type="eggNOG" id="COG1487">
    <property type="taxonomic scope" value="Bacteria"/>
</dbReference>